<organism evidence="1 2">
    <name type="scientific">Enterocloster bolteae (strain ATCC BAA-613 / DSM 15670 / CCUG 46953 / JCM 12243 / WAL 16351)</name>
    <name type="common">Clostridium bolteae</name>
    <dbReference type="NCBI Taxonomy" id="411902"/>
    <lineage>
        <taxon>Bacteria</taxon>
        <taxon>Bacillati</taxon>
        <taxon>Bacillota</taxon>
        <taxon>Clostridia</taxon>
        <taxon>Lachnospirales</taxon>
        <taxon>Lachnospiraceae</taxon>
        <taxon>Enterocloster</taxon>
    </lineage>
</organism>
<proteinExistence type="predicted"/>
<evidence type="ECO:0000313" key="1">
    <source>
        <dbReference type="EMBL" id="EDP18817.1"/>
    </source>
</evidence>
<gene>
    <name evidence="1" type="ORF">CLOBOL_00751</name>
</gene>
<dbReference type="HOGENOM" id="CLU_3267906_0_0_9"/>
<protein>
    <submittedName>
        <fullName evidence="1">Uncharacterized protein</fullName>
    </submittedName>
</protein>
<dbReference type="PaxDb" id="411902-CLOBOL_00751"/>
<dbReference type="AlphaFoldDB" id="A8RIP6"/>
<accession>A8RIP6</accession>
<dbReference type="Proteomes" id="UP000005396">
    <property type="component" value="Unassembled WGS sequence"/>
</dbReference>
<sequence length="41" mass="4735">MPYADYAAFALCRVRFMSDVRGTARSRNWNAPGTYYLILCL</sequence>
<dbReference type="EMBL" id="ABCC02000010">
    <property type="protein sequence ID" value="EDP18817.1"/>
    <property type="molecule type" value="Genomic_DNA"/>
</dbReference>
<comment type="caution">
    <text evidence="1">The sequence shown here is derived from an EMBL/GenBank/DDBJ whole genome shotgun (WGS) entry which is preliminary data.</text>
</comment>
<evidence type="ECO:0000313" key="2">
    <source>
        <dbReference type="Proteomes" id="UP000005396"/>
    </source>
</evidence>
<name>A8RIP6_ENTBW</name>
<reference evidence="1 2" key="1">
    <citation type="submission" date="2007-08" db="EMBL/GenBank/DDBJ databases">
        <authorList>
            <person name="Fulton L."/>
            <person name="Clifton S."/>
            <person name="Fulton B."/>
            <person name="Xu J."/>
            <person name="Minx P."/>
            <person name="Pepin K.H."/>
            <person name="Johnson M."/>
            <person name="Thiruvilangam P."/>
            <person name="Bhonagiri V."/>
            <person name="Nash W.E."/>
            <person name="Mardis E.R."/>
            <person name="Wilson R.K."/>
        </authorList>
    </citation>
    <scope>NUCLEOTIDE SEQUENCE [LARGE SCALE GENOMIC DNA]</scope>
    <source>
        <strain evidence="2">ATCC BAA-613 / DSM 15670 / CCUG 46953 / JCM 12243 / WAL 16351</strain>
    </source>
</reference>
<reference evidence="1 2" key="2">
    <citation type="submission" date="2007-09" db="EMBL/GenBank/DDBJ databases">
        <title>Draft genome sequence of Clostridium bolteae (ATCC BAA-613).</title>
        <authorList>
            <person name="Sudarsanam P."/>
            <person name="Ley R."/>
            <person name="Guruge J."/>
            <person name="Turnbaugh P.J."/>
            <person name="Mahowald M."/>
            <person name="Liep D."/>
            <person name="Gordon J."/>
        </authorList>
    </citation>
    <scope>NUCLEOTIDE SEQUENCE [LARGE SCALE GENOMIC DNA]</scope>
    <source>
        <strain evidence="2">ATCC BAA-613 / DSM 15670 / CCUG 46953 / JCM 12243 / WAL 16351</strain>
    </source>
</reference>